<dbReference type="KEGG" id="vpi:BW732_03395"/>
<reference evidence="1 2" key="1">
    <citation type="journal article" date="2010" name="Int. J. Syst. Evol. Microbiol.">
        <title>Vagococcus penaei sp. nov., isolated from spoilage microbiota of cooked shrimp (Penaeus vannamei).</title>
        <authorList>
            <person name="Jaffres E."/>
            <person name="Prevost H."/>
            <person name="Rossero A."/>
            <person name="Joffraud J.J."/>
            <person name="Dousset X."/>
        </authorList>
    </citation>
    <scope>NUCLEOTIDE SEQUENCE [LARGE SCALE GENOMIC DNA]</scope>
    <source>
        <strain evidence="1 2">CD276</strain>
    </source>
</reference>
<proteinExistence type="predicted"/>
<dbReference type="STRING" id="633807.BW732_03395"/>
<name>A0A1Q2D4P7_9ENTE</name>
<sequence length="152" mass="16768">MPTNPKEGLIFTSLMCFLMVLGMSIYNLALHDALTFSNFITGFVPGFIVALLLDMFIIGRFAKQIAFSLPINKNQPLQLILTITCLMVIGMVTCMSLFGVIMENGLSNSLLTNYITAWKVNLIAALPLQLVIVGPFSRKILALIQSKQPENN</sequence>
<gene>
    <name evidence="1" type="ORF">BW732_03395</name>
</gene>
<dbReference type="Proteomes" id="UP000188246">
    <property type="component" value="Chromosome"/>
</dbReference>
<keyword evidence="2" id="KW-1185">Reference proteome</keyword>
<dbReference type="OrthoDB" id="7062363at2"/>
<organism evidence="1 2">
    <name type="scientific">Vagococcus penaei</name>
    <dbReference type="NCBI Taxonomy" id="633807"/>
    <lineage>
        <taxon>Bacteria</taxon>
        <taxon>Bacillati</taxon>
        <taxon>Bacillota</taxon>
        <taxon>Bacilli</taxon>
        <taxon>Lactobacillales</taxon>
        <taxon>Enterococcaceae</taxon>
        <taxon>Vagococcus</taxon>
    </lineage>
</organism>
<accession>A0A1Q2D4P7</accession>
<dbReference type="Pfam" id="PF11391">
    <property type="entry name" value="DUF2798"/>
    <property type="match status" value="2"/>
</dbReference>
<dbReference type="AlphaFoldDB" id="A0A1Q2D4P7"/>
<evidence type="ECO:0000313" key="1">
    <source>
        <dbReference type="EMBL" id="AQP53372.1"/>
    </source>
</evidence>
<protein>
    <submittedName>
        <fullName evidence="1">DUF2798 domain-containing protein</fullName>
    </submittedName>
</protein>
<dbReference type="EMBL" id="CP019609">
    <property type="protein sequence ID" value="AQP53372.1"/>
    <property type="molecule type" value="Genomic_DNA"/>
</dbReference>
<dbReference type="RefSeq" id="WP_077275464.1">
    <property type="nucleotide sequence ID" value="NZ_CP019609.1"/>
</dbReference>
<dbReference type="InterPro" id="IPR021529">
    <property type="entry name" value="DUF2798"/>
</dbReference>
<evidence type="ECO:0000313" key="2">
    <source>
        <dbReference type="Proteomes" id="UP000188246"/>
    </source>
</evidence>